<evidence type="ECO:0000313" key="1">
    <source>
        <dbReference type="EMBL" id="CAB4139135.1"/>
    </source>
</evidence>
<reference evidence="1" key="1">
    <citation type="submission" date="2020-04" db="EMBL/GenBank/DDBJ databases">
        <authorList>
            <person name="Chiriac C."/>
            <person name="Salcher M."/>
            <person name="Ghai R."/>
            <person name="Kavagutti S V."/>
        </authorList>
    </citation>
    <scope>NUCLEOTIDE SEQUENCE</scope>
</reference>
<proteinExistence type="predicted"/>
<accession>A0A6J5LXC2</accession>
<organism evidence="1">
    <name type="scientific">uncultured Caudovirales phage</name>
    <dbReference type="NCBI Taxonomy" id="2100421"/>
    <lineage>
        <taxon>Viruses</taxon>
        <taxon>Duplodnaviria</taxon>
        <taxon>Heunggongvirae</taxon>
        <taxon>Uroviricota</taxon>
        <taxon>Caudoviricetes</taxon>
        <taxon>Peduoviridae</taxon>
        <taxon>Maltschvirus</taxon>
        <taxon>Maltschvirus maltsch</taxon>
    </lineage>
</organism>
<dbReference type="Gene3D" id="3.40.50.300">
    <property type="entry name" value="P-loop containing nucleotide triphosphate hydrolases"/>
    <property type="match status" value="1"/>
</dbReference>
<sequence length="233" mass="26805">MDAKPKPFCNGCKGPLTPVYDTGKNQYVTKYYTCKTCADTGVTTYWDYPFDYAKVFEKFGHVFLERHPDYPIAFIDTDITRLSENLQRAAGWEPGVKASLLLHGTTGTGKTRTAWLVFNRLWYANFPDKAVWLPMRKLEMAIEKGFDEHKHGKVLDYFCTVPLLAFDDLGKERLTARMESDLFAIIDERTSNLRPTIITTNYNGTTLLDRFTNKETGEALLRRIREYFTAVHA</sequence>
<dbReference type="InterPro" id="IPR027417">
    <property type="entry name" value="P-loop_NTPase"/>
</dbReference>
<gene>
    <name evidence="1" type="ORF">UFOVP340_15</name>
</gene>
<dbReference type="GO" id="GO:0005524">
    <property type="term" value="F:ATP binding"/>
    <property type="evidence" value="ECO:0007669"/>
    <property type="project" value="InterPro"/>
</dbReference>
<dbReference type="EMBL" id="LR796350">
    <property type="protein sequence ID" value="CAB4139135.1"/>
    <property type="molecule type" value="Genomic_DNA"/>
</dbReference>
<protein>
    <submittedName>
        <fullName evidence="1">DnaC DNA replication protein</fullName>
    </submittedName>
</protein>
<dbReference type="SUPFAM" id="SSF52540">
    <property type="entry name" value="P-loop containing nucleoside triphosphate hydrolases"/>
    <property type="match status" value="1"/>
</dbReference>
<name>A0A6J5LXC2_9CAUD</name>